<accession>A0A2Z4H709</accession>
<comment type="function">
    <text evidence="1">Plays a role in the inhibition of host immune response. Binds specifically to transporters associated with antigen processing (TAP), thereby blocking peptide-binding and translocation by TAP as well as subsequent loading of peptides onto MHC class I molecules. Empty MHC I molecules are retained in the endoplasmic reticulum and ultimately directed to proteasomal degradation. In consequence, infected cells are masked for immune recognition by cytotoxic T-lymphocytes.</text>
</comment>
<keyword evidence="10" id="KW-0945">Host-virus interaction</keyword>
<reference evidence="20" key="1">
    <citation type="journal article" date="2018" name="MSphere">
        <title>Ultrasensitive Capture of Human Herpes Simplex Virus Genomes Directly from Clinical Samples Reveals Extraordinarily Limited Evolution in Cell Culture.</title>
        <authorList>
            <person name="Greninger A.L."/>
            <person name="Roychoudhury P."/>
            <person name="Xie H."/>
            <person name="Casto A."/>
            <person name="Cent A."/>
            <person name="Pepper G."/>
            <person name="Koelle D.M."/>
            <person name="Huang M.L."/>
            <person name="Wald A."/>
            <person name="Johnston C."/>
            <person name="Jerome K.R."/>
        </authorList>
    </citation>
    <scope>NUCLEOTIDE SEQUENCE</scope>
    <source>
        <strain evidence="20">2011-12719</strain>
    </source>
</reference>
<dbReference type="GO" id="GO:0042025">
    <property type="term" value="C:host cell nucleus"/>
    <property type="evidence" value="ECO:0007669"/>
    <property type="project" value="UniProtKB-SubCell"/>
</dbReference>
<evidence type="ECO:0000313" key="20">
    <source>
        <dbReference type="EMBL" id="AWW10539.1"/>
    </source>
</evidence>
<feature type="compositionally biased region" description="Basic and acidic residues" evidence="19">
    <location>
        <begin position="332"/>
        <end position="342"/>
    </location>
</feature>
<keyword evidence="12" id="KW-1035">Host cytoplasm</keyword>
<evidence type="ECO:0000256" key="19">
    <source>
        <dbReference type="SAM" id="MobiDB-lite"/>
    </source>
</evidence>
<feature type="compositionally biased region" description="Polar residues" evidence="19">
    <location>
        <begin position="520"/>
        <end position="532"/>
    </location>
</feature>
<dbReference type="Pfam" id="PF05363">
    <property type="entry name" value="Herpes_US12"/>
    <property type="match status" value="1"/>
</dbReference>
<sequence length="532" mass="56850">MLGWEKGQGRPIPLPRFVRVSASRRGERLTVCLWRSRVGSWIRVGSRAPCGRSGRPRAHIVPGAGGKEEQRRPPAPRPPGGPAPNGIPLCTTPPRRRHAGGPWPRPVGRTPGPAHPRHLPWAGREGGWVRAPPRMASHYRPIRRFPLPFRMLTRNGQGAGPGPRLPGSAVMRYEPRAPVGRPRAPGPARRTPGPTGRRAAQGPPALPPPHWPAGGTAPRGRGRRVKEVRTRSVRTSSQYIYIIRAKCEHWRRARLRAGPGGGPGRRGAGLSGAHKGPARPTPADGAGHERRERLRSTRTGSGSRRGPSERTASASRRPGSGSGSHRKGTRGRGGERPAHPTHETQGTHPGGLRRQKPTGPPFCTGKHLGWAEEGGTRGRRRGDAGAEEGGRGGGGGGTRGRRRGDAGAEEGAHPRSCLPAGGTPSARRPAATVAWTASCSSAGSMSWALEMADTFLDNMRVGPRTYADVRDEINKRGREDREAARTAVHDPERPLLRSPGLLPEIAPNASLGVAHRRTGGTVTDSPRNPVTR</sequence>
<evidence type="ECO:0000256" key="14">
    <source>
        <dbReference type="ARBA" id="ARBA00030047"/>
    </source>
</evidence>
<evidence type="ECO:0000256" key="16">
    <source>
        <dbReference type="ARBA" id="ARBA00031342"/>
    </source>
</evidence>
<keyword evidence="11" id="KW-1107">Inhibition of host TAP by virus</keyword>
<evidence type="ECO:0000256" key="1">
    <source>
        <dbReference type="ARBA" id="ARBA00002761"/>
    </source>
</evidence>
<evidence type="ECO:0000256" key="9">
    <source>
        <dbReference type="ARBA" id="ARBA00022562"/>
    </source>
</evidence>
<organismHost>
    <name type="scientific">Homo sapiens</name>
    <name type="common">Human</name>
    <dbReference type="NCBI Taxonomy" id="9606"/>
</organismHost>
<feature type="compositionally biased region" description="Basic and acidic residues" evidence="19">
    <location>
        <begin position="403"/>
        <end position="413"/>
    </location>
</feature>
<organism evidence="20">
    <name type="scientific">Human herpesvirus 1</name>
    <name type="common">HHV-1</name>
    <name type="synonym">Human herpes simplex virus 1</name>
    <dbReference type="NCBI Taxonomy" id="10298"/>
    <lineage>
        <taxon>Viruses</taxon>
        <taxon>Duplodnaviria</taxon>
        <taxon>Heunggongvirae</taxon>
        <taxon>Peploviricota</taxon>
        <taxon>Herviviricetes</taxon>
        <taxon>Herpesvirales</taxon>
        <taxon>Orthoherpesviridae</taxon>
        <taxon>Alphaherpesvirinae</taxon>
        <taxon>Simplexvirus</taxon>
        <taxon>Simplexvirus humanalpha1</taxon>
    </lineage>
</organism>
<feature type="region of interest" description="Disordered" evidence="19">
    <location>
        <begin position="47"/>
        <end position="119"/>
    </location>
</feature>
<evidence type="ECO:0000256" key="6">
    <source>
        <dbReference type="ARBA" id="ARBA00021711"/>
    </source>
</evidence>
<evidence type="ECO:0000256" key="5">
    <source>
        <dbReference type="ARBA" id="ARBA00011403"/>
    </source>
</evidence>
<evidence type="ECO:0000256" key="10">
    <source>
        <dbReference type="ARBA" id="ARBA00022581"/>
    </source>
</evidence>
<feature type="compositionally biased region" description="Gly residues" evidence="19">
    <location>
        <begin position="258"/>
        <end position="270"/>
    </location>
</feature>
<feature type="compositionally biased region" description="Basic and acidic residues" evidence="19">
    <location>
        <begin position="286"/>
        <end position="295"/>
    </location>
</feature>
<feature type="compositionally biased region" description="Basic and acidic residues" evidence="19">
    <location>
        <begin position="477"/>
        <end position="495"/>
    </location>
</feature>
<feature type="region of interest" description="Disordered" evidence="19">
    <location>
        <begin position="477"/>
        <end position="532"/>
    </location>
</feature>
<evidence type="ECO:0000256" key="4">
    <source>
        <dbReference type="ARBA" id="ARBA00007036"/>
    </source>
</evidence>
<comment type="subunit">
    <text evidence="5">Interacts with host TAP1 and TAP2; these interactions inhibit the loading of peptides onto MHC class I molecules.</text>
</comment>
<dbReference type="GO" id="GO:0030430">
    <property type="term" value="C:host cell cytoplasm"/>
    <property type="evidence" value="ECO:0007669"/>
    <property type="project" value="UniProtKB-SubCell"/>
</dbReference>
<feature type="compositionally biased region" description="Basic and acidic residues" evidence="19">
    <location>
        <begin position="381"/>
        <end position="390"/>
    </location>
</feature>
<evidence type="ECO:0000256" key="7">
    <source>
        <dbReference type="ARBA" id="ARBA00022518"/>
    </source>
</evidence>
<protein>
    <recommendedName>
        <fullName evidence="6">ICP47 protein</fullName>
    </recommendedName>
    <alternativeName>
        <fullName evidence="17">Immediate-early protein IE12</fullName>
    </alternativeName>
    <alternativeName>
        <fullName evidence="15">Immediate-early-5</fullName>
    </alternativeName>
    <alternativeName>
        <fullName evidence="16">Infected cell protein 47</fullName>
    </alternativeName>
    <alternativeName>
        <fullName evidence="18">US12 protein</fullName>
    </alternativeName>
    <alternativeName>
        <fullName evidence="14">Vmw12</fullName>
    </alternativeName>
</protein>
<evidence type="ECO:0000256" key="17">
    <source>
        <dbReference type="ARBA" id="ARBA00031504"/>
    </source>
</evidence>
<evidence type="ECO:0000256" key="12">
    <source>
        <dbReference type="ARBA" id="ARBA00023200"/>
    </source>
</evidence>
<comment type="similarity">
    <text evidence="4">Belongs to the herpesviridae US12 family.</text>
</comment>
<dbReference type="EMBL" id="MG999867">
    <property type="protein sequence ID" value="AWW10539.1"/>
    <property type="molecule type" value="Genomic_DNA"/>
</dbReference>
<feature type="region of interest" description="Disordered" evidence="19">
    <location>
        <begin position="176"/>
        <end position="233"/>
    </location>
</feature>
<feature type="region of interest" description="Disordered" evidence="19">
    <location>
        <begin position="255"/>
        <end position="429"/>
    </location>
</feature>
<feature type="compositionally biased region" description="Low complexity" evidence="19">
    <location>
        <begin position="176"/>
        <end position="203"/>
    </location>
</feature>
<evidence type="ECO:0000256" key="18">
    <source>
        <dbReference type="ARBA" id="ARBA00032521"/>
    </source>
</evidence>
<keyword evidence="9" id="KW-1048">Host nucleus</keyword>
<keyword evidence="7" id="KW-0244">Early protein</keyword>
<evidence type="ECO:0000256" key="2">
    <source>
        <dbReference type="ARBA" id="ARBA00004147"/>
    </source>
</evidence>
<keyword evidence="8" id="KW-1080">Inhibition of host adaptive immune response by virus</keyword>
<keyword evidence="13" id="KW-0899">Viral immunoevasion</keyword>
<evidence type="ECO:0000256" key="15">
    <source>
        <dbReference type="ARBA" id="ARBA00030443"/>
    </source>
</evidence>
<evidence type="ECO:0000256" key="13">
    <source>
        <dbReference type="ARBA" id="ARBA00023280"/>
    </source>
</evidence>
<evidence type="ECO:0000256" key="8">
    <source>
        <dbReference type="ARBA" id="ARBA00022560"/>
    </source>
</evidence>
<evidence type="ECO:0000256" key="3">
    <source>
        <dbReference type="ARBA" id="ARBA00004192"/>
    </source>
</evidence>
<dbReference type="InterPro" id="IPR008026">
    <property type="entry name" value="Herpes_ICP47"/>
</dbReference>
<comment type="subcellular location">
    <subcellularLocation>
        <location evidence="3">Host cytoplasm</location>
    </subcellularLocation>
    <subcellularLocation>
        <location evidence="2">Host nucleus</location>
    </subcellularLocation>
</comment>
<dbReference type="GO" id="GO:0039588">
    <property type="term" value="P:symbiont-mediated suppression of host antigen processing and presentation"/>
    <property type="evidence" value="ECO:0007669"/>
    <property type="project" value="UniProtKB-KW"/>
</dbReference>
<name>A0A2Z4H709_HHV1</name>
<evidence type="ECO:0000256" key="11">
    <source>
        <dbReference type="ARBA" id="ARBA00022718"/>
    </source>
</evidence>
<feature type="compositionally biased region" description="Pro residues" evidence="19">
    <location>
        <begin position="73"/>
        <end position="82"/>
    </location>
</feature>
<proteinExistence type="inferred from homology"/>
<feature type="compositionally biased region" description="Low complexity" evidence="19">
    <location>
        <begin position="297"/>
        <end position="319"/>
    </location>
</feature>